<evidence type="ECO:0000256" key="2">
    <source>
        <dbReference type="ARBA" id="ARBA00022723"/>
    </source>
</evidence>
<evidence type="ECO:0000256" key="3">
    <source>
        <dbReference type="ARBA" id="ARBA00022771"/>
    </source>
</evidence>
<keyword evidence="11" id="KW-1185">Reference proteome</keyword>
<feature type="compositionally biased region" description="Polar residues" evidence="9">
    <location>
        <begin position="153"/>
        <end position="164"/>
    </location>
</feature>
<evidence type="ECO:0000256" key="9">
    <source>
        <dbReference type="SAM" id="MobiDB-lite"/>
    </source>
</evidence>
<dbReference type="GO" id="GO:0008270">
    <property type="term" value="F:zinc ion binding"/>
    <property type="evidence" value="ECO:0007669"/>
    <property type="project" value="UniProtKB-KW"/>
</dbReference>
<dbReference type="GO" id="GO:0006355">
    <property type="term" value="P:regulation of DNA-templated transcription"/>
    <property type="evidence" value="ECO:0007669"/>
    <property type="project" value="InterPro"/>
</dbReference>
<evidence type="ECO:0000313" key="10">
    <source>
        <dbReference type="EMBL" id="RMZ98255.1"/>
    </source>
</evidence>
<comment type="caution">
    <text evidence="10">The sequence shown here is derived from an EMBL/GenBank/DDBJ whole genome shotgun (WGS) entry which is preliminary data.</text>
</comment>
<dbReference type="STRING" id="10195.A0A3M7PGL1"/>
<evidence type="ECO:0000256" key="6">
    <source>
        <dbReference type="ARBA" id="ARBA00023163"/>
    </source>
</evidence>
<organism evidence="10 11">
    <name type="scientific">Brachionus plicatilis</name>
    <name type="common">Marine rotifer</name>
    <name type="synonym">Brachionus muelleri</name>
    <dbReference type="NCBI Taxonomy" id="10195"/>
    <lineage>
        <taxon>Eukaryota</taxon>
        <taxon>Metazoa</taxon>
        <taxon>Spiralia</taxon>
        <taxon>Gnathifera</taxon>
        <taxon>Rotifera</taxon>
        <taxon>Eurotatoria</taxon>
        <taxon>Monogononta</taxon>
        <taxon>Pseudotrocha</taxon>
        <taxon>Ploima</taxon>
        <taxon>Brachionidae</taxon>
        <taxon>Brachionus</taxon>
    </lineage>
</organism>
<feature type="region of interest" description="Disordered" evidence="9">
    <location>
        <begin position="133"/>
        <end position="188"/>
    </location>
</feature>
<gene>
    <name evidence="10" type="ORF">BpHYR1_009394</name>
</gene>
<proteinExistence type="predicted"/>
<dbReference type="Proteomes" id="UP000276133">
    <property type="component" value="Unassembled WGS sequence"/>
</dbReference>
<feature type="compositionally biased region" description="Basic and acidic residues" evidence="9">
    <location>
        <begin position="175"/>
        <end position="188"/>
    </location>
</feature>
<dbReference type="EMBL" id="REGN01010888">
    <property type="protein sequence ID" value="RMZ98255.1"/>
    <property type="molecule type" value="Genomic_DNA"/>
</dbReference>
<evidence type="ECO:0000256" key="7">
    <source>
        <dbReference type="ARBA" id="ARBA00023242"/>
    </source>
</evidence>
<evidence type="ECO:0000256" key="4">
    <source>
        <dbReference type="ARBA" id="ARBA00022833"/>
    </source>
</evidence>
<sequence>MISEENLLNEKNEKIKSLEHRIAKQTAEIQELLLVNEIDQKKSIQIEESIVELSKKNEKLNNSLSEQEIEMEINTELNFEKEILIRVLNEQLILKNNEISNLKIQIAEMEKEIKGSLKNDIPDEEMNDKVGETQILKQRKSNCPDKNCDGNGNFRSNSKSQRTLESCPKANSWRPDNKEGKRECDRNDKSLEDEINKLREKSHSMEQKLIEKENSEMFKKDKAKILDLEETIRKNKSDYENQIDLSRSNNKILTDMNKTLKFENDELKNQVINANLDSNDLTVKLNNQIAAHQNELSDLNRLFDDKRTALKTQKDEIIQNLNRELNYAKKDLEDSKDKAKILYLEETIQQTNCDFENKYDFIKTNNELLNDFNANLKAEKDLLKQRILNSENDLGANQLTLNKLQLELMQVKNDLEDQKVFRGCPTFMPKPTPSYSFESLTIPNQFCQESINKSTQNPTQLSKYFMSLRSHVLNNTMDTGLFGSVNKIPTYKAKICQEDPIIGQFSGFGKYNGLPVYVGSRGGVYINAKTKQYLLDEVKVFQVNYNNN</sequence>
<dbReference type="InterPro" id="IPR002515">
    <property type="entry name" value="Znf_C2H2C"/>
</dbReference>
<dbReference type="PROSITE" id="PS51802">
    <property type="entry name" value="ZF_CCHHC"/>
    <property type="match status" value="1"/>
</dbReference>
<keyword evidence="3" id="KW-0863">Zinc-finger</keyword>
<evidence type="ECO:0000256" key="5">
    <source>
        <dbReference type="ARBA" id="ARBA00023015"/>
    </source>
</evidence>
<dbReference type="InterPro" id="IPR036060">
    <property type="entry name" value="Znf_C2H2C_sf"/>
</dbReference>
<feature type="coiled-coil region" evidence="8">
    <location>
        <begin position="250"/>
        <end position="338"/>
    </location>
</feature>
<keyword evidence="5" id="KW-0805">Transcription regulation</keyword>
<keyword evidence="7" id="KW-0539">Nucleus</keyword>
<evidence type="ECO:0000313" key="11">
    <source>
        <dbReference type="Proteomes" id="UP000276133"/>
    </source>
</evidence>
<evidence type="ECO:0000256" key="1">
    <source>
        <dbReference type="ARBA" id="ARBA00004123"/>
    </source>
</evidence>
<keyword evidence="8" id="KW-0175">Coiled coil</keyword>
<reference evidence="10 11" key="1">
    <citation type="journal article" date="2018" name="Sci. Rep.">
        <title>Genomic signatures of local adaptation to the degree of environmental predictability in rotifers.</title>
        <authorList>
            <person name="Franch-Gras L."/>
            <person name="Hahn C."/>
            <person name="Garcia-Roger E.M."/>
            <person name="Carmona M.J."/>
            <person name="Serra M."/>
            <person name="Gomez A."/>
        </authorList>
    </citation>
    <scope>NUCLEOTIDE SEQUENCE [LARGE SCALE GENOMIC DNA]</scope>
    <source>
        <strain evidence="10">HYR1</strain>
    </source>
</reference>
<dbReference type="SUPFAM" id="SSF103637">
    <property type="entry name" value="CCHHC domain"/>
    <property type="match status" value="1"/>
</dbReference>
<comment type="subcellular location">
    <subcellularLocation>
        <location evidence="1">Nucleus</location>
    </subcellularLocation>
</comment>
<accession>A0A3M7PGL1</accession>
<protein>
    <submittedName>
        <fullName evidence="10">Uncharacterized protein</fullName>
    </submittedName>
</protein>
<feature type="coiled-coil region" evidence="8">
    <location>
        <begin position="1"/>
        <end position="119"/>
    </location>
</feature>
<name>A0A3M7PGL1_BRAPC</name>
<dbReference type="GO" id="GO:0005634">
    <property type="term" value="C:nucleus"/>
    <property type="evidence" value="ECO:0007669"/>
    <property type="project" value="UniProtKB-SubCell"/>
</dbReference>
<keyword evidence="6" id="KW-0804">Transcription</keyword>
<keyword evidence="4" id="KW-0862">Zinc</keyword>
<evidence type="ECO:0000256" key="8">
    <source>
        <dbReference type="SAM" id="Coils"/>
    </source>
</evidence>
<dbReference type="AlphaFoldDB" id="A0A3M7PGL1"/>
<keyword evidence="2" id="KW-0479">Metal-binding</keyword>